<dbReference type="SMART" id="SM00743">
    <property type="entry name" value="Agenet"/>
    <property type="match status" value="1"/>
</dbReference>
<evidence type="ECO:0000259" key="2">
    <source>
        <dbReference type="SMART" id="SM00743"/>
    </source>
</evidence>
<reference evidence="4" key="2">
    <citation type="journal article" date="2018" name="Plant J.">
        <title>The Sorghum bicolor reference genome: improved assembly, gene annotations, a transcriptome atlas, and signatures of genome organization.</title>
        <authorList>
            <person name="McCormick R.F."/>
            <person name="Truong S.K."/>
            <person name="Sreedasyam A."/>
            <person name="Jenkins J."/>
            <person name="Shu S."/>
            <person name="Sims D."/>
            <person name="Kennedy M."/>
            <person name="Amirebrahimi M."/>
            <person name="Weers B.D."/>
            <person name="McKinley B."/>
            <person name="Mattison A."/>
            <person name="Morishige D.T."/>
            <person name="Grimwood J."/>
            <person name="Schmutz J."/>
            <person name="Mullet J.E."/>
        </authorList>
    </citation>
    <scope>NUCLEOTIDE SEQUENCE [LARGE SCALE GENOMIC DNA]</scope>
    <source>
        <strain evidence="4">cv. BTx623</strain>
    </source>
</reference>
<keyword evidence="4" id="KW-1185">Reference proteome</keyword>
<dbReference type="ExpressionAtlas" id="A0A1B6P6C4">
    <property type="expression patterns" value="baseline"/>
</dbReference>
<reference evidence="3 4" key="1">
    <citation type="journal article" date="2009" name="Nature">
        <title>The Sorghum bicolor genome and the diversification of grasses.</title>
        <authorList>
            <person name="Paterson A.H."/>
            <person name="Bowers J.E."/>
            <person name="Bruggmann R."/>
            <person name="Dubchak I."/>
            <person name="Grimwood J."/>
            <person name="Gundlach H."/>
            <person name="Haberer G."/>
            <person name="Hellsten U."/>
            <person name="Mitros T."/>
            <person name="Poliakov A."/>
            <person name="Schmutz J."/>
            <person name="Spannagl M."/>
            <person name="Tang H."/>
            <person name="Wang X."/>
            <person name="Wicker T."/>
            <person name="Bharti A.K."/>
            <person name="Chapman J."/>
            <person name="Feltus F.A."/>
            <person name="Gowik U."/>
            <person name="Grigoriev I.V."/>
            <person name="Lyons E."/>
            <person name="Maher C.A."/>
            <person name="Martis M."/>
            <person name="Narechania A."/>
            <person name="Otillar R.P."/>
            <person name="Penning B.W."/>
            <person name="Salamov A.A."/>
            <person name="Wang Y."/>
            <person name="Zhang L."/>
            <person name="Carpita N.C."/>
            <person name="Freeling M."/>
            <person name="Gingle A.R."/>
            <person name="Hash C.T."/>
            <person name="Keller B."/>
            <person name="Klein P."/>
            <person name="Kresovich S."/>
            <person name="McCann M.C."/>
            <person name="Ming R."/>
            <person name="Peterson D.G."/>
            <person name="Mehboob-ur-Rahman"/>
            <person name="Ware D."/>
            <person name="Westhoff P."/>
            <person name="Mayer K.F."/>
            <person name="Messing J."/>
            <person name="Rokhsar D.S."/>
        </authorList>
    </citation>
    <scope>NUCLEOTIDE SEQUENCE [LARGE SCALE GENOMIC DNA]</scope>
    <source>
        <strain evidence="4">cv. BTx623</strain>
    </source>
</reference>
<dbReference type="AlphaFoldDB" id="A0A1B6P6C4"/>
<evidence type="ECO:0000313" key="3">
    <source>
        <dbReference type="EMBL" id="KXG21258.1"/>
    </source>
</evidence>
<dbReference type="EMBL" id="CM000768">
    <property type="protein sequence ID" value="KXG21258.1"/>
    <property type="molecule type" value="Genomic_DNA"/>
</dbReference>
<evidence type="ECO:0000313" key="4">
    <source>
        <dbReference type="Proteomes" id="UP000000768"/>
    </source>
</evidence>
<sequence length="263" mass="28940">MIRPSFPKWYFVHEVPEQLPNSDVTAIVDETWKIGDLVDWLTEGCYWSATITKLLNEDLVEVELPAPPIGEGQCYQANCSDLRPTLEWSLAKGWTVPLSQANGKGWHAARLLQHYKSESDDENDDNDSWDARKPLCRASNTPEEAPGPIATNSASSHIYQKDTTVTSTEDLKPSSTSKSPDPSHDAQAAAASSQTAGIGISIKQEPVIGVSIKQEESSLTEGEVDGDLEECVEKLGTIKARLKYLMQGTRLERQSFRGYSSGK</sequence>
<feature type="compositionally biased region" description="Low complexity" evidence="1">
    <location>
        <begin position="173"/>
        <end position="197"/>
    </location>
</feature>
<feature type="domain" description="Agenet" evidence="2">
    <location>
        <begin position="30"/>
        <end position="90"/>
    </location>
</feature>
<name>A0A1B6P6C4_SORBI</name>
<organism evidence="3 4">
    <name type="scientific">Sorghum bicolor</name>
    <name type="common">Sorghum</name>
    <name type="synonym">Sorghum vulgare</name>
    <dbReference type="NCBI Taxonomy" id="4558"/>
    <lineage>
        <taxon>Eukaryota</taxon>
        <taxon>Viridiplantae</taxon>
        <taxon>Streptophyta</taxon>
        <taxon>Embryophyta</taxon>
        <taxon>Tracheophyta</taxon>
        <taxon>Spermatophyta</taxon>
        <taxon>Magnoliopsida</taxon>
        <taxon>Liliopsida</taxon>
        <taxon>Poales</taxon>
        <taxon>Poaceae</taxon>
        <taxon>PACMAD clade</taxon>
        <taxon>Panicoideae</taxon>
        <taxon>Andropogonodae</taxon>
        <taxon>Andropogoneae</taxon>
        <taxon>Sorghinae</taxon>
        <taxon>Sorghum</taxon>
    </lineage>
</organism>
<feature type="compositionally biased region" description="Acidic residues" evidence="1">
    <location>
        <begin position="119"/>
        <end position="128"/>
    </location>
</feature>
<dbReference type="Gramene" id="KXG21258">
    <property type="protein sequence ID" value="KXG21258"/>
    <property type="gene ID" value="SORBI_3009G037000"/>
</dbReference>
<evidence type="ECO:0000256" key="1">
    <source>
        <dbReference type="SAM" id="MobiDB-lite"/>
    </source>
</evidence>
<gene>
    <name evidence="3" type="ORF">SORBI_3009G037000</name>
</gene>
<feature type="compositionally biased region" description="Polar residues" evidence="1">
    <location>
        <begin position="150"/>
        <end position="168"/>
    </location>
</feature>
<proteinExistence type="predicted"/>
<feature type="region of interest" description="Disordered" evidence="1">
    <location>
        <begin position="117"/>
        <end position="197"/>
    </location>
</feature>
<dbReference type="InterPro" id="IPR014002">
    <property type="entry name" value="Agenet_dom_plant"/>
</dbReference>
<protein>
    <recommendedName>
        <fullName evidence="2">Agenet domain-containing protein</fullName>
    </recommendedName>
</protein>
<dbReference type="OMA" id="KRYHANC"/>
<accession>A0A1B6P6C4</accession>
<dbReference type="Proteomes" id="UP000000768">
    <property type="component" value="Chromosome 9"/>
</dbReference>
<dbReference type="PANTHER" id="PTHR36805">
    <property type="entry name" value="AGENET DOMAIN-CONTAINING PROTEIN"/>
    <property type="match status" value="1"/>
</dbReference>
<dbReference type="PANTHER" id="PTHR36805:SF7">
    <property type="entry name" value="AGENET DOMAIN-CONTAINING PROTEIN"/>
    <property type="match status" value="1"/>
</dbReference>